<accession>A0A841QFX6</accession>
<gene>
    <name evidence="1" type="ORF">HNR55_001540</name>
</gene>
<name>A0A841QFX6_9PROT</name>
<dbReference type="Proteomes" id="UP000578000">
    <property type="component" value="Unassembled WGS sequence"/>
</dbReference>
<sequence length="155" mass="17086">MIFEGFLFCFANGGLVNFGGKQLLDSAFIQSDSDSVQFGAKAAVLTDEICTLGRDSGWINKLIARLVMRNAASAEAQIVKIVKVGNESLGIKFFKLSHPCTVWHVFQHMLEHPALQFFIQHFWFSMTDFAGVMVRRTGRCGNTPARVAPMQGVAA</sequence>
<evidence type="ECO:0000313" key="1">
    <source>
        <dbReference type="EMBL" id="MBB6456957.1"/>
    </source>
</evidence>
<dbReference type="RefSeq" id="WP_166112904.1">
    <property type="nucleotide sequence ID" value="NZ_BAABDB010000040.1"/>
</dbReference>
<comment type="caution">
    <text evidence="1">The sequence shown here is derived from an EMBL/GenBank/DDBJ whole genome shotgun (WGS) entry which is preliminary data.</text>
</comment>
<organism evidence="1 2">
    <name type="scientific">Acetobacter lovaniensis</name>
    <dbReference type="NCBI Taxonomy" id="104100"/>
    <lineage>
        <taxon>Bacteria</taxon>
        <taxon>Pseudomonadati</taxon>
        <taxon>Pseudomonadota</taxon>
        <taxon>Alphaproteobacteria</taxon>
        <taxon>Acetobacterales</taxon>
        <taxon>Acetobacteraceae</taxon>
        <taxon>Acetobacter</taxon>
    </lineage>
</organism>
<proteinExistence type="predicted"/>
<dbReference type="AlphaFoldDB" id="A0A841QFX6"/>
<reference evidence="1 2" key="1">
    <citation type="submission" date="2020-08" db="EMBL/GenBank/DDBJ databases">
        <title>Genomic Encyclopedia of Type Strains, Phase IV (KMG-IV): sequencing the most valuable type-strain genomes for metagenomic binning, comparative biology and taxonomic classification.</title>
        <authorList>
            <person name="Goeker M."/>
        </authorList>
    </citation>
    <scope>NUCLEOTIDE SEQUENCE [LARGE SCALE GENOMIC DNA]</scope>
    <source>
        <strain evidence="1 2">DSM 4491</strain>
    </source>
</reference>
<dbReference type="EMBL" id="JACHIE010000005">
    <property type="protein sequence ID" value="MBB6456957.1"/>
    <property type="molecule type" value="Genomic_DNA"/>
</dbReference>
<evidence type="ECO:0000313" key="2">
    <source>
        <dbReference type="Proteomes" id="UP000578000"/>
    </source>
</evidence>
<protein>
    <submittedName>
        <fullName evidence="1">Uncharacterized protein</fullName>
    </submittedName>
</protein>
<keyword evidence="2" id="KW-1185">Reference proteome</keyword>